<protein>
    <submittedName>
        <fullName evidence="5">Methyl-accepting chemotaxis protein</fullName>
    </submittedName>
</protein>
<evidence type="ECO:0000256" key="3">
    <source>
        <dbReference type="SAM" id="Coils"/>
    </source>
</evidence>
<evidence type="ECO:0000256" key="1">
    <source>
        <dbReference type="ARBA" id="ARBA00023224"/>
    </source>
</evidence>
<dbReference type="Proteomes" id="UP000280881">
    <property type="component" value="Unassembled WGS sequence"/>
</dbReference>
<sequence length="590" mass="65414">MAEFVDFKGTDLEEFSSILHSKAQEGLAAIEELKGTMEQIAASAEESAGAAEESLSSVTQIKRSSQYLESETNKVFNTISDLKEVLDIAQENINDTRMGMERTLKSASAIILKEEKLFESGKKISEAVELITKLSKRISILALNAAIEATRAKDTGKSFTIMASEIREMAAKSNIYASNVKDTVKNIQDRLHKLHNEVEKVDSRISAASKDSEKVIDLINEIVEWMSQVSANIKEVLSSVEKVAFEIEKLHQGAEVIAEAAEKSAVAVNSVTETVGRNLETFAKVEEVAEEIKSLIQSGDKEKLKIAIDTISNLTVELRASMEKLVAAFDQIEQAALISKEDAANNATVSKNSLSHMSNAKNLIIKVKENMEKMSGNFETIIEKIYKLIQDSKSNVELLESRKGDIVEIKAILNLFISMIRKIELSIVQIAALSINGAVEAARYGNTGAGFSEVSKDIKKLAAQSEEHLDRVFRTINEIAKETDSILLEVNNVLIYQNREVEKLQKLEFELRRNYKAVESALEKIKEFQKHVEESYTALEQAKIASDQINEAAQISLSNISQSKEAAEMILGISKDLENMKKRLSELCEV</sequence>
<keyword evidence="1 2" id="KW-0807">Transducer</keyword>
<dbReference type="InterPro" id="IPR004089">
    <property type="entry name" value="MCPsignal_dom"/>
</dbReference>
<gene>
    <name evidence="5" type="ORF">C7457_0758</name>
</gene>
<dbReference type="AlphaFoldDB" id="A0A420W9A2"/>
<proteinExistence type="predicted"/>
<dbReference type="GO" id="GO:0016020">
    <property type="term" value="C:membrane"/>
    <property type="evidence" value="ECO:0007669"/>
    <property type="project" value="InterPro"/>
</dbReference>
<dbReference type="RefSeq" id="WP_170137342.1">
    <property type="nucleotide sequence ID" value="NZ_RBIE01000001.1"/>
</dbReference>
<keyword evidence="3" id="KW-0175">Coiled coil</keyword>
<dbReference type="Gene3D" id="1.10.287.950">
    <property type="entry name" value="Methyl-accepting chemotaxis protein"/>
    <property type="match status" value="2"/>
</dbReference>
<feature type="coiled-coil region" evidence="3">
    <location>
        <begin position="177"/>
        <end position="204"/>
    </location>
</feature>
<feature type="domain" description="Methyl-accepting transducer" evidence="4">
    <location>
        <begin position="302"/>
        <end position="550"/>
    </location>
</feature>
<dbReference type="PANTHER" id="PTHR32089:SF112">
    <property type="entry name" value="LYSOZYME-LIKE PROTEIN-RELATED"/>
    <property type="match status" value="1"/>
</dbReference>
<dbReference type="SMART" id="SM00283">
    <property type="entry name" value="MA"/>
    <property type="match status" value="1"/>
</dbReference>
<comment type="caution">
    <text evidence="5">The sequence shown here is derived from an EMBL/GenBank/DDBJ whole genome shotgun (WGS) entry which is preliminary data.</text>
</comment>
<dbReference type="GO" id="GO:0007165">
    <property type="term" value="P:signal transduction"/>
    <property type="evidence" value="ECO:0007669"/>
    <property type="project" value="UniProtKB-KW"/>
</dbReference>
<accession>A0A420W9A2</accession>
<name>A0A420W9A2_9BACT</name>
<keyword evidence="6" id="KW-1185">Reference proteome</keyword>
<dbReference type="PANTHER" id="PTHR32089">
    <property type="entry name" value="METHYL-ACCEPTING CHEMOTAXIS PROTEIN MCPB"/>
    <property type="match status" value="1"/>
</dbReference>
<reference evidence="5 6" key="1">
    <citation type="submission" date="2018-10" db="EMBL/GenBank/DDBJ databases">
        <title>Genomic Encyclopedia of Type Strains, Phase IV (KMG-IV): sequencing the most valuable type-strain genomes for metagenomic binning, comparative biology and taxonomic classification.</title>
        <authorList>
            <person name="Goeker M."/>
        </authorList>
    </citation>
    <scope>NUCLEOTIDE SEQUENCE [LARGE SCALE GENOMIC DNA]</scope>
    <source>
        <strain evidence="5 6">DSM 15521</strain>
    </source>
</reference>
<evidence type="ECO:0000313" key="6">
    <source>
        <dbReference type="Proteomes" id="UP000280881"/>
    </source>
</evidence>
<evidence type="ECO:0000259" key="4">
    <source>
        <dbReference type="PROSITE" id="PS50111"/>
    </source>
</evidence>
<feature type="domain" description="Methyl-accepting transducer" evidence="4">
    <location>
        <begin position="22"/>
        <end position="258"/>
    </location>
</feature>
<evidence type="ECO:0000256" key="2">
    <source>
        <dbReference type="PROSITE-ProRule" id="PRU00284"/>
    </source>
</evidence>
<evidence type="ECO:0000313" key="5">
    <source>
        <dbReference type="EMBL" id="RKQ63874.1"/>
    </source>
</evidence>
<dbReference type="PROSITE" id="PS50111">
    <property type="entry name" value="CHEMOTAXIS_TRANSDUC_2"/>
    <property type="match status" value="2"/>
</dbReference>
<dbReference type="Pfam" id="PF00015">
    <property type="entry name" value="MCPsignal"/>
    <property type="match status" value="2"/>
</dbReference>
<dbReference type="EMBL" id="RBIE01000001">
    <property type="protein sequence ID" value="RKQ63874.1"/>
    <property type="molecule type" value="Genomic_DNA"/>
</dbReference>
<dbReference type="SUPFAM" id="SSF58104">
    <property type="entry name" value="Methyl-accepting chemotaxis protein (MCP) signaling domain"/>
    <property type="match status" value="2"/>
</dbReference>
<organism evidence="5 6">
    <name type="scientific">Thermovibrio guaymasensis</name>
    <dbReference type="NCBI Taxonomy" id="240167"/>
    <lineage>
        <taxon>Bacteria</taxon>
        <taxon>Pseudomonadati</taxon>
        <taxon>Aquificota</taxon>
        <taxon>Aquificia</taxon>
        <taxon>Desulfurobacteriales</taxon>
        <taxon>Desulfurobacteriaceae</taxon>
        <taxon>Thermovibrio</taxon>
    </lineage>
</organism>